<evidence type="ECO:0000256" key="1">
    <source>
        <dbReference type="ARBA" id="ARBA00022723"/>
    </source>
</evidence>
<sequence length="393" mass="43231">MTESTAAGVHEDFSNGRFLPTTALQTLLDVLAEDGRTVIGPTIQQQAIVYDEVTSIDDLPRGWTDVQGPGTYRLQRRDDDAYFGYVVGPHSWKQFLFPPAATVATADKVYGRWQMDAPQESPPRYAFLGVRACELAAIDVQDGVFLNGPYVDPMYQKRRETAFIVAVNCTQAASTCFCTSMNTGPKCRTGFDLCLTEITDGFVVAAGSDSGMQILNQLETQPLVEHHSKAANAACQNAVDQITKSLDTTDIRNLLLGNLQHDQWDEVAKRCLSCTNCTMVCPTCFCSTVKEVPDMSGEHVERERQWDSCFNIDFSYMNGGVVRNGIASRYRQWLTHKLASWHDQFGQSGCVGCGRCITWCPPGIDLTEEVAAIRSSPSDITAAGQTTVAENTE</sequence>
<dbReference type="RefSeq" id="WP_083731860.1">
    <property type="nucleotide sequence ID" value="NZ_CP017641.1"/>
</dbReference>
<dbReference type="KEGG" id="fmr:Fuma_01326"/>
<dbReference type="PANTHER" id="PTHR40447:SF1">
    <property type="entry name" value="ANAEROBIC SULFITE REDUCTASE SUBUNIT A"/>
    <property type="match status" value="1"/>
</dbReference>
<evidence type="ECO:0000259" key="4">
    <source>
        <dbReference type="PROSITE" id="PS51379"/>
    </source>
</evidence>
<dbReference type="SUPFAM" id="SSF46548">
    <property type="entry name" value="alpha-helical ferredoxin"/>
    <property type="match status" value="1"/>
</dbReference>
<dbReference type="InterPro" id="IPR017900">
    <property type="entry name" value="4Fe4S_Fe_S_CS"/>
</dbReference>
<evidence type="ECO:0000313" key="5">
    <source>
        <dbReference type="EMBL" id="APZ91735.1"/>
    </source>
</evidence>
<dbReference type="Pfam" id="PF17179">
    <property type="entry name" value="Fer4_22"/>
    <property type="match status" value="1"/>
</dbReference>
<evidence type="ECO:0000313" key="6">
    <source>
        <dbReference type="Proteomes" id="UP000187735"/>
    </source>
</evidence>
<accession>A0A1P8WCE7</accession>
<gene>
    <name evidence="5" type="primary">asrA</name>
    <name evidence="5" type="ORF">Fuma_01326</name>
</gene>
<dbReference type="AlphaFoldDB" id="A0A1P8WCE7"/>
<evidence type="ECO:0000256" key="2">
    <source>
        <dbReference type="ARBA" id="ARBA00023004"/>
    </source>
</evidence>
<dbReference type="PANTHER" id="PTHR40447">
    <property type="entry name" value="ANAEROBIC SULFITE REDUCTASE SUBUNIT A"/>
    <property type="match status" value="1"/>
</dbReference>
<feature type="domain" description="4Fe-4S ferredoxin-type" evidence="4">
    <location>
        <begin position="260"/>
        <end position="292"/>
    </location>
</feature>
<keyword evidence="1" id="KW-0479">Metal-binding</keyword>
<keyword evidence="6" id="KW-1185">Reference proteome</keyword>
<dbReference type="InterPro" id="IPR017896">
    <property type="entry name" value="4Fe4S_Fe-S-bd"/>
</dbReference>
<dbReference type="PROSITE" id="PS51379">
    <property type="entry name" value="4FE4S_FER_2"/>
    <property type="match status" value="2"/>
</dbReference>
<dbReference type="GO" id="GO:0051536">
    <property type="term" value="F:iron-sulfur cluster binding"/>
    <property type="evidence" value="ECO:0007669"/>
    <property type="project" value="UniProtKB-KW"/>
</dbReference>
<name>A0A1P8WCE7_9PLAN</name>
<dbReference type="OrthoDB" id="9796486at2"/>
<proteinExistence type="predicted"/>
<reference evidence="5 6" key="1">
    <citation type="journal article" date="2016" name="Front. Microbiol.">
        <title>Fuerstia marisgermanicae gen. nov., sp. nov., an Unusual Member of the Phylum Planctomycetes from the German Wadden Sea.</title>
        <authorList>
            <person name="Kohn T."/>
            <person name="Heuer A."/>
            <person name="Jogler M."/>
            <person name="Vollmers J."/>
            <person name="Boedeker C."/>
            <person name="Bunk B."/>
            <person name="Rast P."/>
            <person name="Borchert D."/>
            <person name="Glockner I."/>
            <person name="Freese H.M."/>
            <person name="Klenk H.P."/>
            <person name="Overmann J."/>
            <person name="Kaster A.K."/>
            <person name="Rohde M."/>
            <person name="Wiegand S."/>
            <person name="Jogler C."/>
        </authorList>
    </citation>
    <scope>NUCLEOTIDE SEQUENCE [LARGE SCALE GENOMIC DNA]</scope>
    <source>
        <strain evidence="5 6">NH11</strain>
    </source>
</reference>
<evidence type="ECO:0000256" key="3">
    <source>
        <dbReference type="ARBA" id="ARBA00023014"/>
    </source>
</evidence>
<dbReference type="PROSITE" id="PS00198">
    <property type="entry name" value="4FE4S_FER_1"/>
    <property type="match status" value="2"/>
</dbReference>
<keyword evidence="3" id="KW-0411">Iron-sulfur</keyword>
<dbReference type="STRING" id="1891926.Fuma_01326"/>
<dbReference type="GO" id="GO:0046872">
    <property type="term" value="F:metal ion binding"/>
    <property type="evidence" value="ECO:0007669"/>
    <property type="project" value="UniProtKB-KW"/>
</dbReference>
<dbReference type="EMBL" id="CP017641">
    <property type="protein sequence ID" value="APZ91735.1"/>
    <property type="molecule type" value="Genomic_DNA"/>
</dbReference>
<dbReference type="Proteomes" id="UP000187735">
    <property type="component" value="Chromosome"/>
</dbReference>
<keyword evidence="2" id="KW-0408">Iron</keyword>
<organism evidence="5 6">
    <name type="scientific">Fuerstiella marisgermanici</name>
    <dbReference type="NCBI Taxonomy" id="1891926"/>
    <lineage>
        <taxon>Bacteria</taxon>
        <taxon>Pseudomonadati</taxon>
        <taxon>Planctomycetota</taxon>
        <taxon>Planctomycetia</taxon>
        <taxon>Planctomycetales</taxon>
        <taxon>Planctomycetaceae</taxon>
        <taxon>Fuerstiella</taxon>
    </lineage>
</organism>
<protein>
    <submittedName>
        <fullName evidence="5">Anaerobic sulfite reductase iron-sulfur subunit</fullName>
    </submittedName>
</protein>
<feature type="domain" description="4Fe-4S ferredoxin-type" evidence="4">
    <location>
        <begin position="341"/>
        <end position="369"/>
    </location>
</feature>